<keyword evidence="3" id="KW-1133">Transmembrane helix</keyword>
<evidence type="ECO:0000256" key="2">
    <source>
        <dbReference type="SAM" id="MobiDB-lite"/>
    </source>
</evidence>
<dbReference type="PANTHER" id="PTHR24252:SF7">
    <property type="entry name" value="HYALIN"/>
    <property type="match status" value="1"/>
</dbReference>
<dbReference type="EMBL" id="GEGO01002143">
    <property type="protein sequence ID" value="JAR93261.1"/>
    <property type="molecule type" value="Transcribed_RNA"/>
</dbReference>
<evidence type="ECO:0000256" key="1">
    <source>
        <dbReference type="ARBA" id="ARBA00023157"/>
    </source>
</evidence>
<feature type="domain" description="Peptidase S1" evidence="4">
    <location>
        <begin position="35"/>
        <end position="372"/>
    </location>
</feature>
<evidence type="ECO:0000259" key="4">
    <source>
        <dbReference type="PROSITE" id="PS50240"/>
    </source>
</evidence>
<dbReference type="Pfam" id="PF00089">
    <property type="entry name" value="Trypsin"/>
    <property type="match status" value="1"/>
</dbReference>
<protein>
    <submittedName>
        <fullName evidence="5">Putative serine protease</fullName>
    </submittedName>
</protein>
<dbReference type="PROSITE" id="PS50240">
    <property type="entry name" value="TRYPSIN_DOM"/>
    <property type="match status" value="1"/>
</dbReference>
<dbReference type="SMART" id="SM00020">
    <property type="entry name" value="Tryp_SPc"/>
    <property type="match status" value="1"/>
</dbReference>
<dbReference type="InterPro" id="IPR001254">
    <property type="entry name" value="Trypsin_dom"/>
</dbReference>
<keyword evidence="5" id="KW-0645">Protease</keyword>
<dbReference type="PROSITE" id="PS00134">
    <property type="entry name" value="TRYPSIN_HIS"/>
    <property type="match status" value="1"/>
</dbReference>
<evidence type="ECO:0000256" key="3">
    <source>
        <dbReference type="SAM" id="Phobius"/>
    </source>
</evidence>
<evidence type="ECO:0000313" key="5">
    <source>
        <dbReference type="EMBL" id="JAR93261.1"/>
    </source>
</evidence>
<dbReference type="CDD" id="cd00190">
    <property type="entry name" value="Tryp_SPc"/>
    <property type="match status" value="1"/>
</dbReference>
<dbReference type="PANTHER" id="PTHR24252">
    <property type="entry name" value="ACROSIN-RELATED"/>
    <property type="match status" value="1"/>
</dbReference>
<organism evidence="5">
    <name type="scientific">Ixodes ricinus</name>
    <name type="common">Common tick</name>
    <name type="synonym">Acarus ricinus</name>
    <dbReference type="NCBI Taxonomy" id="34613"/>
    <lineage>
        <taxon>Eukaryota</taxon>
        <taxon>Metazoa</taxon>
        <taxon>Ecdysozoa</taxon>
        <taxon>Arthropoda</taxon>
        <taxon>Chelicerata</taxon>
        <taxon>Arachnida</taxon>
        <taxon>Acari</taxon>
        <taxon>Parasitiformes</taxon>
        <taxon>Ixodida</taxon>
        <taxon>Ixodoidea</taxon>
        <taxon>Ixodidae</taxon>
        <taxon>Ixodinae</taxon>
        <taxon>Ixodes</taxon>
    </lineage>
</organism>
<name>A0A147BRB0_IXORI</name>
<dbReference type="GO" id="GO:0004252">
    <property type="term" value="F:serine-type endopeptidase activity"/>
    <property type="evidence" value="ECO:0007669"/>
    <property type="project" value="InterPro"/>
</dbReference>
<accession>A0A147BRB0</accession>
<dbReference type="SUPFAM" id="SSF50494">
    <property type="entry name" value="Trypsin-like serine proteases"/>
    <property type="match status" value="1"/>
</dbReference>
<feature type="compositionally biased region" description="Basic and acidic residues" evidence="2">
    <location>
        <begin position="108"/>
        <end position="121"/>
    </location>
</feature>
<dbReference type="InterPro" id="IPR018114">
    <property type="entry name" value="TRYPSIN_HIS"/>
</dbReference>
<keyword evidence="3" id="KW-0472">Membrane</keyword>
<proteinExistence type="predicted"/>
<dbReference type="Gene3D" id="2.40.10.10">
    <property type="entry name" value="Trypsin-like serine proteases"/>
    <property type="match status" value="1"/>
</dbReference>
<dbReference type="InterPro" id="IPR001314">
    <property type="entry name" value="Peptidase_S1A"/>
</dbReference>
<dbReference type="AlphaFoldDB" id="A0A147BRB0"/>
<keyword evidence="5" id="KW-0378">Hydrolase</keyword>
<dbReference type="PRINTS" id="PR00722">
    <property type="entry name" value="CHYMOTRYPSIN"/>
</dbReference>
<dbReference type="InterPro" id="IPR043504">
    <property type="entry name" value="Peptidase_S1_PA_chymotrypsin"/>
</dbReference>
<reference evidence="5" key="1">
    <citation type="journal article" date="2018" name="PLoS Negl. Trop. Dis.">
        <title>Sialome diversity of ticks revealed by RNAseq of single tick salivary glands.</title>
        <authorList>
            <person name="Perner J."/>
            <person name="Kropackova S."/>
            <person name="Kopacek P."/>
            <person name="Ribeiro J.M."/>
        </authorList>
    </citation>
    <scope>NUCLEOTIDE SEQUENCE</scope>
    <source>
        <strain evidence="5">Siblings of single egg batch collected in Ceske Budejovice</strain>
        <tissue evidence="5">Salivary glands</tissue>
    </source>
</reference>
<dbReference type="InterPro" id="IPR009003">
    <property type="entry name" value="Peptidase_S1_PA"/>
</dbReference>
<feature type="region of interest" description="Disordered" evidence="2">
    <location>
        <begin position="105"/>
        <end position="128"/>
    </location>
</feature>
<feature type="non-terminal residue" evidence="5">
    <location>
        <position position="1"/>
    </location>
</feature>
<sequence length="383" mass="43643">ICISAESGSLERTDGEDWQFNCGQRQIVKHISARIINGTEAPPEHWPWMVAIYNPNDTLVCGGSLINEQYVLTAAHCFRNQDPRKFSVRLGTTLKTNVSQCNITPHDSNIHEKTTRKRELSPEVDEDYNEAPETQVTCVEIESACTPIQENCCLFMKDIAVVKLKTKVNYTDYIRPICLPENCVDPPAKTTPYVAGWGKIYDYYIPDEYEYDYEVEDQMEDLEVQKSMSKTSSEVASVGLQTEQAGFLVYRYANTLMERKLDLIDQDECTSQMKSTVPGYIICTSGGTCRVLPDLESRKCLCWMEIGSKLSDLQSTSCFTTDVSVPQVTKWKGARFTRSGPRFDPECGRNVFFFFQYFAIFSYFFFLQLSPKKTNVVDETSLN</sequence>
<feature type="transmembrane region" description="Helical" evidence="3">
    <location>
        <begin position="351"/>
        <end position="369"/>
    </location>
</feature>
<keyword evidence="3" id="KW-0812">Transmembrane</keyword>
<dbReference type="GO" id="GO:0006508">
    <property type="term" value="P:proteolysis"/>
    <property type="evidence" value="ECO:0007669"/>
    <property type="project" value="UniProtKB-KW"/>
</dbReference>
<keyword evidence="1" id="KW-1015">Disulfide bond</keyword>